<accession>A0A4C1V8S5</accession>
<sequence length="120" mass="13997">MWLQCHQRTVKRLIWNGTRPFVCQKSLKKSESTIDNVESFFNMIMQAVTSRPKQFGYWLCAAAVSLLLGRIGRWSGREIPCSALSLVGSVQVERDNESCFFVRVAGVHRFIRRYHIKRFE</sequence>
<dbReference type="OrthoDB" id="1737200at2759"/>
<protein>
    <submittedName>
        <fullName evidence="1">Uncharacterized protein</fullName>
    </submittedName>
</protein>
<gene>
    <name evidence="1" type="ORF">EVAR_18298_1</name>
</gene>
<name>A0A4C1V8S5_EUMVA</name>
<organism evidence="1 2">
    <name type="scientific">Eumeta variegata</name>
    <name type="common">Bagworm moth</name>
    <name type="synonym">Eumeta japonica</name>
    <dbReference type="NCBI Taxonomy" id="151549"/>
    <lineage>
        <taxon>Eukaryota</taxon>
        <taxon>Metazoa</taxon>
        <taxon>Ecdysozoa</taxon>
        <taxon>Arthropoda</taxon>
        <taxon>Hexapoda</taxon>
        <taxon>Insecta</taxon>
        <taxon>Pterygota</taxon>
        <taxon>Neoptera</taxon>
        <taxon>Endopterygota</taxon>
        <taxon>Lepidoptera</taxon>
        <taxon>Glossata</taxon>
        <taxon>Ditrysia</taxon>
        <taxon>Tineoidea</taxon>
        <taxon>Psychidae</taxon>
        <taxon>Oiketicinae</taxon>
        <taxon>Eumeta</taxon>
    </lineage>
</organism>
<keyword evidence="2" id="KW-1185">Reference proteome</keyword>
<dbReference type="Proteomes" id="UP000299102">
    <property type="component" value="Unassembled WGS sequence"/>
</dbReference>
<evidence type="ECO:0000313" key="1">
    <source>
        <dbReference type="EMBL" id="GBP35173.1"/>
    </source>
</evidence>
<evidence type="ECO:0000313" key="2">
    <source>
        <dbReference type="Proteomes" id="UP000299102"/>
    </source>
</evidence>
<dbReference type="EMBL" id="BGZK01000300">
    <property type="protein sequence ID" value="GBP35173.1"/>
    <property type="molecule type" value="Genomic_DNA"/>
</dbReference>
<dbReference type="AlphaFoldDB" id="A0A4C1V8S5"/>
<comment type="caution">
    <text evidence="1">The sequence shown here is derived from an EMBL/GenBank/DDBJ whole genome shotgun (WGS) entry which is preliminary data.</text>
</comment>
<reference evidence="1 2" key="1">
    <citation type="journal article" date="2019" name="Commun. Biol.">
        <title>The bagworm genome reveals a unique fibroin gene that provides high tensile strength.</title>
        <authorList>
            <person name="Kono N."/>
            <person name="Nakamura H."/>
            <person name="Ohtoshi R."/>
            <person name="Tomita M."/>
            <person name="Numata K."/>
            <person name="Arakawa K."/>
        </authorList>
    </citation>
    <scope>NUCLEOTIDE SEQUENCE [LARGE SCALE GENOMIC DNA]</scope>
</reference>
<proteinExistence type="predicted"/>